<reference evidence="3" key="1">
    <citation type="submission" date="2020-11" db="EMBL/GenBank/DDBJ databases">
        <authorList>
            <person name="Tran Van P."/>
        </authorList>
    </citation>
    <scope>NUCLEOTIDE SEQUENCE</scope>
</reference>
<keyword evidence="2" id="KW-1133">Transmembrane helix</keyword>
<sequence length="67" mass="6906">MGPGSGAVLVVLFVSITTLIAVLNHLAHKPVIPNSDTHAGDPPAQPPADTHKSLSHTLAVTVQHSIK</sequence>
<protein>
    <submittedName>
        <fullName evidence="3">Uncharacterized protein</fullName>
    </submittedName>
</protein>
<keyword evidence="2" id="KW-0812">Transmembrane</keyword>
<evidence type="ECO:0000256" key="1">
    <source>
        <dbReference type="SAM" id="MobiDB-lite"/>
    </source>
</evidence>
<proteinExistence type="predicted"/>
<keyword evidence="2" id="KW-0472">Membrane</keyword>
<feature type="transmembrane region" description="Helical" evidence="2">
    <location>
        <begin position="6"/>
        <end position="27"/>
    </location>
</feature>
<evidence type="ECO:0000313" key="3">
    <source>
        <dbReference type="EMBL" id="CAD7430639.1"/>
    </source>
</evidence>
<feature type="compositionally biased region" description="Polar residues" evidence="1">
    <location>
        <begin position="55"/>
        <end position="67"/>
    </location>
</feature>
<dbReference type="EMBL" id="OB794577">
    <property type="protein sequence ID" value="CAD7430639.1"/>
    <property type="molecule type" value="Genomic_DNA"/>
</dbReference>
<dbReference type="AlphaFoldDB" id="A0A7R9HPX3"/>
<evidence type="ECO:0000256" key="2">
    <source>
        <dbReference type="SAM" id="Phobius"/>
    </source>
</evidence>
<name>A0A7R9HPX3_9NEOP</name>
<feature type="region of interest" description="Disordered" evidence="1">
    <location>
        <begin position="31"/>
        <end position="67"/>
    </location>
</feature>
<accession>A0A7R9HPX3</accession>
<organism evidence="3">
    <name type="scientific">Timema monikensis</name>
    <dbReference type="NCBI Taxonomy" id="170555"/>
    <lineage>
        <taxon>Eukaryota</taxon>
        <taxon>Metazoa</taxon>
        <taxon>Ecdysozoa</taxon>
        <taxon>Arthropoda</taxon>
        <taxon>Hexapoda</taxon>
        <taxon>Insecta</taxon>
        <taxon>Pterygota</taxon>
        <taxon>Neoptera</taxon>
        <taxon>Polyneoptera</taxon>
        <taxon>Phasmatodea</taxon>
        <taxon>Timematodea</taxon>
        <taxon>Timematoidea</taxon>
        <taxon>Timematidae</taxon>
        <taxon>Timema</taxon>
    </lineage>
</organism>
<gene>
    <name evidence="3" type="ORF">TMSB3V08_LOCUS7393</name>
</gene>